<dbReference type="Proteomes" id="UP000294814">
    <property type="component" value="Unassembled WGS sequence"/>
</dbReference>
<gene>
    <name evidence="1" type="ORF">E0I26_05970</name>
</gene>
<accession>A0A4R5FA54</accession>
<name>A0A4R5FA54_9FLAO</name>
<comment type="caution">
    <text evidence="1">The sequence shown here is derived from an EMBL/GenBank/DDBJ whole genome shotgun (WGS) entry which is preliminary data.</text>
</comment>
<dbReference type="Pfam" id="PF19765">
    <property type="entry name" value="DUF6252"/>
    <property type="match status" value="1"/>
</dbReference>
<dbReference type="PROSITE" id="PS51257">
    <property type="entry name" value="PROKAR_LIPOPROTEIN"/>
    <property type="match status" value="1"/>
</dbReference>
<evidence type="ECO:0000313" key="1">
    <source>
        <dbReference type="EMBL" id="TDE45495.1"/>
    </source>
</evidence>
<organism evidence="1 2">
    <name type="scientific">Flavobacterium rhamnosiphilum</name>
    <dbReference type="NCBI Taxonomy" id="2541724"/>
    <lineage>
        <taxon>Bacteria</taxon>
        <taxon>Pseudomonadati</taxon>
        <taxon>Bacteroidota</taxon>
        <taxon>Flavobacteriia</taxon>
        <taxon>Flavobacteriales</taxon>
        <taxon>Flavobacteriaceae</taxon>
        <taxon>Flavobacterium</taxon>
    </lineage>
</organism>
<proteinExistence type="predicted"/>
<dbReference type="InterPro" id="IPR046219">
    <property type="entry name" value="DUF6252"/>
</dbReference>
<dbReference type="OrthoDB" id="1448607at2"/>
<dbReference type="EMBL" id="SMLG01000003">
    <property type="protein sequence ID" value="TDE45495.1"/>
    <property type="molecule type" value="Genomic_DNA"/>
</dbReference>
<evidence type="ECO:0000313" key="2">
    <source>
        <dbReference type="Proteomes" id="UP000294814"/>
    </source>
</evidence>
<dbReference type="RefSeq" id="WP_131915583.1">
    <property type="nucleotide sequence ID" value="NZ_SMLG01000003.1"/>
</dbReference>
<reference evidence="1 2" key="1">
    <citation type="submission" date="2019-03" db="EMBL/GenBank/DDBJ databases">
        <title>Novel species of Flavobacterium.</title>
        <authorList>
            <person name="Liu Q."/>
            <person name="Xin Y.-H."/>
        </authorList>
    </citation>
    <scope>NUCLEOTIDE SEQUENCE [LARGE SCALE GENOMIC DNA]</scope>
    <source>
        <strain evidence="1 2">LB3P52</strain>
    </source>
</reference>
<sequence length="161" mass="17599">MKKYFLFIVVLFSLISCEEDISFNNPSLQGMKDNVFWRGVQSRATLATDGSLLIESFTANETLSLKTTSTTAQTYFLGTSESKKAIYTVTDATNGLVTFSTGFGIGEGQIVITEYDAINNTITGTFKFNAENANSNSLASPVVNFQHGVFYKVPVVRSLSQ</sequence>
<keyword evidence="2" id="KW-1185">Reference proteome</keyword>
<protein>
    <submittedName>
        <fullName evidence="1">Uncharacterized protein</fullName>
    </submittedName>
</protein>
<dbReference type="AlphaFoldDB" id="A0A4R5FA54"/>